<sequence length="100" mass="11538">MAKRNLNALVTVKMLNEAVDAILRGVERMFDKQDKRIDGLDKRIGGMDKRIGGMDTRLARVETDVRDVRRRMIDHEVDTPTRKEFSDLKARVDKHHPLVG</sequence>
<dbReference type="Gene3D" id="3.90.20.10">
    <property type="match status" value="1"/>
</dbReference>
<evidence type="ECO:0000313" key="2">
    <source>
        <dbReference type="Proteomes" id="UP000176723"/>
    </source>
</evidence>
<evidence type="ECO:0008006" key="3">
    <source>
        <dbReference type="Google" id="ProtNLM"/>
    </source>
</evidence>
<gene>
    <name evidence="1" type="ORF">A3A65_05025</name>
</gene>
<name>A0A1G1W3Q5_9BACT</name>
<dbReference type="Proteomes" id="UP000176723">
    <property type="component" value="Unassembled WGS sequence"/>
</dbReference>
<proteinExistence type="predicted"/>
<comment type="caution">
    <text evidence="1">The sequence shown here is derived from an EMBL/GenBank/DDBJ whole genome shotgun (WGS) entry which is preliminary data.</text>
</comment>
<reference evidence="1 2" key="1">
    <citation type="journal article" date="2016" name="Nat. Commun.">
        <title>Thousands of microbial genomes shed light on interconnected biogeochemical processes in an aquifer system.</title>
        <authorList>
            <person name="Anantharaman K."/>
            <person name="Brown C.T."/>
            <person name="Hug L.A."/>
            <person name="Sharon I."/>
            <person name="Castelle C.J."/>
            <person name="Probst A.J."/>
            <person name="Thomas B.C."/>
            <person name="Singh A."/>
            <person name="Wilkins M.J."/>
            <person name="Karaoz U."/>
            <person name="Brodie E.L."/>
            <person name="Williams K.H."/>
            <person name="Hubbard S.S."/>
            <person name="Banfield J.F."/>
        </authorList>
    </citation>
    <scope>NUCLEOTIDE SEQUENCE [LARGE SCALE GENOMIC DNA]</scope>
</reference>
<dbReference type="EMBL" id="MHCL01000004">
    <property type="protein sequence ID" value="OGY22224.1"/>
    <property type="molecule type" value="Genomic_DNA"/>
</dbReference>
<protein>
    <recommendedName>
        <fullName evidence="3">t-SNARE coiled-coil homology domain-containing protein</fullName>
    </recommendedName>
</protein>
<accession>A0A1G1W3Q5</accession>
<organism evidence="1 2">
    <name type="scientific">Candidatus Chisholmbacteria bacterium RIFCSPLOWO2_01_FULL_49_14</name>
    <dbReference type="NCBI Taxonomy" id="1797593"/>
    <lineage>
        <taxon>Bacteria</taxon>
        <taxon>Candidatus Chisholmiibacteriota</taxon>
    </lineage>
</organism>
<dbReference type="AlphaFoldDB" id="A0A1G1W3Q5"/>
<evidence type="ECO:0000313" key="1">
    <source>
        <dbReference type="EMBL" id="OGY22224.1"/>
    </source>
</evidence>